<evidence type="ECO:0000256" key="6">
    <source>
        <dbReference type="ARBA" id="ARBA00034103"/>
    </source>
</evidence>
<evidence type="ECO:0000256" key="5">
    <source>
        <dbReference type="ARBA" id="ARBA00023136"/>
    </source>
</evidence>
<reference evidence="12 13" key="1">
    <citation type="submission" date="2014-03" db="EMBL/GenBank/DDBJ databases">
        <authorList>
            <person name="Warren W."/>
            <person name="Wilson R.K."/>
        </authorList>
    </citation>
    <scope>NUCLEOTIDE SEQUENCE</scope>
</reference>
<protein>
    <recommendedName>
        <fullName evidence="11">V-SNARE coiled-coil homology domain-containing protein</fullName>
    </recommendedName>
</protein>
<evidence type="ECO:0000256" key="7">
    <source>
        <dbReference type="ARBA" id="ARBA00046280"/>
    </source>
</evidence>
<keyword evidence="2 10" id="KW-0812">Transmembrane</keyword>
<name>A0A0D9RDW6_CHLSB</name>
<evidence type="ECO:0000256" key="9">
    <source>
        <dbReference type="SAM" id="MobiDB-lite"/>
    </source>
</evidence>
<dbReference type="FunFam" id="1.20.5.110:FF:000013">
    <property type="entry name" value="Vesicle-associated membrane protein 2"/>
    <property type="match status" value="1"/>
</dbReference>
<feature type="domain" description="V-SNARE coiled-coil homology" evidence="11">
    <location>
        <begin position="33"/>
        <end position="93"/>
    </location>
</feature>
<dbReference type="PANTHER" id="PTHR45701">
    <property type="entry name" value="SYNAPTOBREVIN FAMILY MEMBER"/>
    <property type="match status" value="1"/>
</dbReference>
<dbReference type="STRING" id="60711.ENSCSAP00000006805"/>
<dbReference type="CDD" id="cd15870">
    <property type="entry name" value="R-SNARE_VAMP2"/>
    <property type="match status" value="1"/>
</dbReference>
<evidence type="ECO:0000259" key="11">
    <source>
        <dbReference type="PROSITE" id="PS50892"/>
    </source>
</evidence>
<keyword evidence="8" id="KW-0175">Coiled coil</keyword>
<feature type="transmembrane region" description="Helical" evidence="10">
    <location>
        <begin position="97"/>
        <end position="121"/>
    </location>
</feature>
<evidence type="ECO:0000256" key="10">
    <source>
        <dbReference type="SAM" id="Phobius"/>
    </source>
</evidence>
<dbReference type="OMA" id="YLRMCHP"/>
<dbReference type="PROSITE" id="PS50892">
    <property type="entry name" value="V_SNARE"/>
    <property type="match status" value="1"/>
</dbReference>
<reference evidence="12" key="3">
    <citation type="submission" date="2025-09" db="UniProtKB">
        <authorList>
            <consortium name="Ensembl"/>
        </authorList>
    </citation>
    <scope>IDENTIFICATION</scope>
</reference>
<evidence type="ECO:0000256" key="8">
    <source>
        <dbReference type="PROSITE-ProRule" id="PRU00290"/>
    </source>
</evidence>
<comment type="subcellular location">
    <subcellularLocation>
        <location evidence="7">Endomembrane system</location>
        <topology evidence="7">Single-pass type IV membrane protein</topology>
    </subcellularLocation>
    <subcellularLocation>
        <location evidence="6">Synapse</location>
    </subcellularLocation>
</comment>
<dbReference type="InterPro" id="IPR016444">
    <property type="entry name" value="Synaptobrevin/VAMP"/>
</dbReference>
<accession>A0A0D9RDW6</accession>
<keyword evidence="3 10" id="KW-1133">Transmembrane helix</keyword>
<keyword evidence="4" id="KW-0770">Synapse</keyword>
<dbReference type="PRINTS" id="PR00219">
    <property type="entry name" value="SYNAPTOBREVN"/>
</dbReference>
<dbReference type="Proteomes" id="UP000029965">
    <property type="component" value="Chromosome 11"/>
</dbReference>
<dbReference type="EMBL" id="AQIB01143772">
    <property type="status" value="NOT_ANNOTATED_CDS"/>
    <property type="molecule type" value="Genomic_DNA"/>
</dbReference>
<evidence type="ECO:0000256" key="1">
    <source>
        <dbReference type="ARBA" id="ARBA00008025"/>
    </source>
</evidence>
<evidence type="ECO:0000313" key="13">
    <source>
        <dbReference type="Proteomes" id="UP000029965"/>
    </source>
</evidence>
<dbReference type="Bgee" id="ENSCSAG00000010592">
    <property type="expression patterns" value="Expressed in prefrontal cortex and 2 other cell types or tissues"/>
</dbReference>
<dbReference type="eggNOG" id="KOG0860">
    <property type="taxonomic scope" value="Eukaryota"/>
</dbReference>
<evidence type="ECO:0000313" key="12">
    <source>
        <dbReference type="Ensembl" id="ENSCSAP00000006805.1"/>
    </source>
</evidence>
<evidence type="ECO:0000256" key="3">
    <source>
        <dbReference type="ARBA" id="ARBA00022989"/>
    </source>
</evidence>
<feature type="region of interest" description="Disordered" evidence="9">
    <location>
        <begin position="1"/>
        <end position="35"/>
    </location>
</feature>
<dbReference type="InterPro" id="IPR042855">
    <property type="entry name" value="V_SNARE_CC"/>
</dbReference>
<evidence type="ECO:0000256" key="4">
    <source>
        <dbReference type="ARBA" id="ARBA00023018"/>
    </source>
</evidence>
<dbReference type="GO" id="GO:0045202">
    <property type="term" value="C:synapse"/>
    <property type="evidence" value="ECO:0007669"/>
    <property type="project" value="UniProtKB-SubCell"/>
</dbReference>
<dbReference type="AlphaFoldDB" id="A0A0D9RDW6"/>
<sequence length="250" mass="27222">RSAPAQPPAEGTEGTAPGGGPPGPPPNLTSNRRLQQTQAQVEEVVDIIRVNVDKVLERDQKLSELDDRADALQAGASQFESSAAKLKRKYWWKNCKMMIMLGAICAIIVVVIVSCCLLFYLRMCHPFPVLHCHPHSCPLPSVCSLNTRPHPPSSIPAQASPSPIPPFVLRSFALCPSTLEMLLVAQSKSLPEEQQLAPPPRALLLYSQVPPKPQRVGGHGKGQGGEWLRRSTREAAQTWEEKSIGAHDVS</sequence>
<reference evidence="12" key="2">
    <citation type="submission" date="2025-08" db="UniProtKB">
        <authorList>
            <consortium name="Ensembl"/>
        </authorList>
    </citation>
    <scope>IDENTIFICATION</scope>
</reference>
<evidence type="ECO:0000256" key="2">
    <source>
        <dbReference type="ARBA" id="ARBA00022692"/>
    </source>
</evidence>
<dbReference type="PROSITE" id="PS00417">
    <property type="entry name" value="SYNAPTOBREVIN"/>
    <property type="match status" value="1"/>
</dbReference>
<proteinExistence type="inferred from homology"/>
<keyword evidence="13" id="KW-1185">Reference proteome</keyword>
<dbReference type="Ensembl" id="ENSCSAT00000008663.1">
    <property type="protein sequence ID" value="ENSCSAP00000006805.1"/>
    <property type="gene ID" value="ENSCSAG00000010592.1"/>
</dbReference>
<dbReference type="GO" id="GO:0016192">
    <property type="term" value="P:vesicle-mediated transport"/>
    <property type="evidence" value="ECO:0007669"/>
    <property type="project" value="InterPro"/>
</dbReference>
<feature type="compositionally biased region" description="Basic and acidic residues" evidence="9">
    <location>
        <begin position="227"/>
        <end position="250"/>
    </location>
</feature>
<dbReference type="SUPFAM" id="SSF58038">
    <property type="entry name" value="SNARE fusion complex"/>
    <property type="match status" value="1"/>
</dbReference>
<feature type="region of interest" description="Disordered" evidence="9">
    <location>
        <begin position="211"/>
        <end position="250"/>
    </location>
</feature>
<dbReference type="GO" id="GO:0030133">
    <property type="term" value="C:transport vesicle"/>
    <property type="evidence" value="ECO:0007669"/>
    <property type="project" value="UniProtKB-ARBA"/>
</dbReference>
<organism evidence="12 13">
    <name type="scientific">Chlorocebus sabaeus</name>
    <name type="common">Green monkey</name>
    <name type="synonym">Simia sabaea</name>
    <dbReference type="NCBI Taxonomy" id="60711"/>
    <lineage>
        <taxon>Eukaryota</taxon>
        <taxon>Metazoa</taxon>
        <taxon>Chordata</taxon>
        <taxon>Craniata</taxon>
        <taxon>Vertebrata</taxon>
        <taxon>Euteleostomi</taxon>
        <taxon>Mammalia</taxon>
        <taxon>Eutheria</taxon>
        <taxon>Euarchontoglires</taxon>
        <taxon>Primates</taxon>
        <taxon>Haplorrhini</taxon>
        <taxon>Catarrhini</taxon>
        <taxon>Cercopithecidae</taxon>
        <taxon>Cercopithecinae</taxon>
        <taxon>Chlorocebus</taxon>
    </lineage>
</organism>
<dbReference type="InterPro" id="IPR001388">
    <property type="entry name" value="Synaptobrevin-like"/>
</dbReference>
<dbReference type="GO" id="GO:0016020">
    <property type="term" value="C:membrane"/>
    <property type="evidence" value="ECO:0007669"/>
    <property type="project" value="InterPro"/>
</dbReference>
<dbReference type="GeneTree" id="ENSGT00940000161390"/>
<dbReference type="Gene3D" id="1.20.5.110">
    <property type="match status" value="1"/>
</dbReference>
<comment type="similarity">
    <text evidence="1">Belongs to the synaptobrevin family.</text>
</comment>
<dbReference type="Pfam" id="PF00957">
    <property type="entry name" value="Synaptobrevin"/>
    <property type="match status" value="1"/>
</dbReference>
<dbReference type="jPOST" id="A0A0D9RDW6"/>
<keyword evidence="5 10" id="KW-0472">Membrane</keyword>